<dbReference type="Pfam" id="PF17109">
    <property type="entry name" value="Goodbye"/>
    <property type="match status" value="1"/>
</dbReference>
<dbReference type="PANTHER" id="PTHR10039">
    <property type="entry name" value="AMELOGENIN"/>
    <property type="match status" value="1"/>
</dbReference>
<evidence type="ECO:0000256" key="4">
    <source>
        <dbReference type="ARBA" id="ARBA00022833"/>
    </source>
</evidence>
<dbReference type="SUPFAM" id="SSF57850">
    <property type="entry name" value="RING/U-box"/>
    <property type="match status" value="1"/>
</dbReference>
<dbReference type="Gene3D" id="3.40.50.300">
    <property type="entry name" value="P-loop containing nucleotide triphosphate hydrolases"/>
    <property type="match status" value="1"/>
</dbReference>
<protein>
    <recommendedName>
        <fullName evidence="10">Fungal STAND N-terminal Goodbye domain-containing protein</fullName>
    </recommendedName>
</protein>
<evidence type="ECO:0000256" key="2">
    <source>
        <dbReference type="ARBA" id="ARBA00022737"/>
    </source>
</evidence>
<feature type="domain" description="Fungal STAND N-terminal Goodbye" evidence="6">
    <location>
        <begin position="89"/>
        <end position="161"/>
    </location>
</feature>
<dbReference type="InterPro" id="IPR056884">
    <property type="entry name" value="NPHP3-like_N"/>
</dbReference>
<comment type="caution">
    <text evidence="8">The sequence shown here is derived from an EMBL/GenBank/DDBJ whole genome shotgun (WGS) entry which is preliminary data.</text>
</comment>
<sequence length="1411" mass="158622">MVRSTSTINQLWEAALAAQGIKQDDPKTREMVDEITKHWKRPDAAADNHDGLVDFLMGQLDTFDDFRNPKAKAALGFHLHTTKDPMPVATRTKIRGGLKSFVTGFHGIADMVGQSASIGFPPAGLIVTVVTHVTSACISVSSDYDLIEQLFVIMKSFADRINLLKAGMPQEEEYQNMISLVFCKMLEFCTNIQRSITKNKNRRLADFAKALYRGSDPNLRTAYDEVIRYIDNLDKATVMKTLATAVRAEEGVEDVKSRVDNLANFVKTTATQDKQRWRDESRKQAERHEENKQNHNKIENTLQQLLWLTNPNATSTALTSPQATVLRSVTLSLCSGAEGYVAQRLAELLQLHVKGSCDWIEKSEAYQEFCEASRGVLSIKGGPGMGKSVLAAVIFQKLNARIRGDSATFVAYFSFDKNNEMLQLVSNMLSCCAAQIAQLDVGYRENIKDKTSAYDDKDEEDKDYWDDLFGSEFTSGQDHGRKLFLVVDGADQLNEDQSSKLAGYVARAKKDELQISLVLVGATGTSEGTDPESGGPGEEREDPESKEEQRFWNLLLDKEILREFPDFGLVAAAHLENFSNLARLQPRAKKSISGKIQEKADSYGDFSYEDTNSEGGDWPADETERAQTDTTIVLTFQEPFLRDFFQLGEELTESCSLRPSRLEAHLMMVKLTTSILLGSDSPDMADRTSMEHLKSAAAKCWVKLFLAGVKLAKSLTNDVSMSSLFEEFNKTLGSTRAIHELEKIVNVYKDNPFCSVFGSSKESAEDCLELVKEREKDDSVHNLLASVARHHIQNWSTAEDGESAYRALRFAYVALCNAGIPEVVNEYGDYLDDELPQDIFEVVTAWGVSGGLRAKHYSQMSVALFFAGYVEMAVEVAEKGQREAKDWWEVFELKYRVARVRFKQWRASPERPGMIEDALEKFEEAADAVPDSFDDREDRLKILINTMYQLKARLEVDHYEEDVRSRAIQSMKAATKAQPNGFYVRSFAELVEAFGRHEEWQSICELLTILKNPLSDWCTDKTRRFVHRAARACSREKEVHELYKLAVSQPDPDGDSVFETRLAWAAFERFVMVSEDEEAIPTAKEELWKNLRSALCNDDDARKSAWVLADILLDEFLSSTTIKAKREAQSQLQDVVDRLEQRENSPLYGRLSSAAVSLAIMRRRLGSAKEFYDEAIGILRACKEALSDDRTGNDVGSLHQVARIMALLPDCAEDAKIALACRFYKVTAQKEGAATTSPANIGCDMCQNSVQIVEGGKVYTCVYCTDLDICSRCFAARQKHYDTGAARTDSYVEVCPWGHPYLEAPPSDWKGVSDGNILVDGRTESFEAWRDGLEEKWEAAWEKYMCAADRTAEDHIRQEKLQQAPISWFSSVPVVDFSAYDRRNNDLFHSEAFTHLRSIEKGQPEVTPKGN</sequence>
<gene>
    <name evidence="8" type="ORF">QQZ08_006736</name>
</gene>
<feature type="region of interest" description="Disordered" evidence="5">
    <location>
        <begin position="273"/>
        <end position="296"/>
    </location>
</feature>
<dbReference type="Proteomes" id="UP001498421">
    <property type="component" value="Unassembled WGS sequence"/>
</dbReference>
<keyword evidence="3" id="KW-0863">Zinc-finger</keyword>
<evidence type="ECO:0000259" key="7">
    <source>
        <dbReference type="Pfam" id="PF24883"/>
    </source>
</evidence>
<keyword evidence="2" id="KW-0677">Repeat</keyword>
<dbReference type="InterPro" id="IPR043145">
    <property type="entry name" value="Znf_ZZ_sf"/>
</dbReference>
<keyword evidence="4" id="KW-0862">Zinc</keyword>
<evidence type="ECO:0000313" key="8">
    <source>
        <dbReference type="EMBL" id="KAK7426835.1"/>
    </source>
</evidence>
<evidence type="ECO:0008006" key="10">
    <source>
        <dbReference type="Google" id="ProtNLM"/>
    </source>
</evidence>
<dbReference type="Gene3D" id="3.30.60.90">
    <property type="match status" value="1"/>
</dbReference>
<dbReference type="SUPFAM" id="SSF52540">
    <property type="entry name" value="P-loop containing nucleoside triphosphate hydrolases"/>
    <property type="match status" value="1"/>
</dbReference>
<dbReference type="InterPro" id="IPR031350">
    <property type="entry name" value="Goodbye_dom"/>
</dbReference>
<dbReference type="EMBL" id="JAZAVK010000061">
    <property type="protein sequence ID" value="KAK7426835.1"/>
    <property type="molecule type" value="Genomic_DNA"/>
</dbReference>
<proteinExistence type="predicted"/>
<keyword evidence="9" id="KW-1185">Reference proteome</keyword>
<keyword evidence="1" id="KW-0479">Metal-binding</keyword>
<reference evidence="8 9" key="1">
    <citation type="journal article" date="2025" name="Microbiol. Resour. Announc.">
        <title>Draft genome sequences for Neonectria magnoliae and Neonectria punicea, canker pathogens of Liriodendron tulipifera and Acer saccharum in West Virginia.</title>
        <authorList>
            <person name="Petronek H.M."/>
            <person name="Kasson M.T."/>
            <person name="Metheny A.M."/>
            <person name="Stauder C.M."/>
            <person name="Lovett B."/>
            <person name="Lynch S.C."/>
            <person name="Garnas J.R."/>
            <person name="Kasson L.R."/>
            <person name="Stajich J.E."/>
        </authorList>
    </citation>
    <scope>NUCLEOTIDE SEQUENCE [LARGE SCALE GENOMIC DNA]</scope>
    <source>
        <strain evidence="8 9">NRRL 64651</strain>
    </source>
</reference>
<evidence type="ECO:0000259" key="6">
    <source>
        <dbReference type="Pfam" id="PF17109"/>
    </source>
</evidence>
<dbReference type="Pfam" id="PF24883">
    <property type="entry name" value="NPHP3_N"/>
    <property type="match status" value="1"/>
</dbReference>
<feature type="domain" description="Nephrocystin 3-like N-terminal" evidence="7">
    <location>
        <begin position="355"/>
        <end position="512"/>
    </location>
</feature>
<accession>A0ABR1I012</accession>
<feature type="region of interest" description="Disordered" evidence="5">
    <location>
        <begin position="520"/>
        <end position="548"/>
    </location>
</feature>
<organism evidence="8 9">
    <name type="scientific">Neonectria magnoliae</name>
    <dbReference type="NCBI Taxonomy" id="2732573"/>
    <lineage>
        <taxon>Eukaryota</taxon>
        <taxon>Fungi</taxon>
        <taxon>Dikarya</taxon>
        <taxon>Ascomycota</taxon>
        <taxon>Pezizomycotina</taxon>
        <taxon>Sordariomycetes</taxon>
        <taxon>Hypocreomycetidae</taxon>
        <taxon>Hypocreales</taxon>
        <taxon>Nectriaceae</taxon>
        <taxon>Neonectria</taxon>
    </lineage>
</organism>
<evidence type="ECO:0000256" key="3">
    <source>
        <dbReference type="ARBA" id="ARBA00022771"/>
    </source>
</evidence>
<evidence type="ECO:0000256" key="5">
    <source>
        <dbReference type="SAM" id="MobiDB-lite"/>
    </source>
</evidence>
<dbReference type="InterPro" id="IPR027417">
    <property type="entry name" value="P-loop_NTPase"/>
</dbReference>
<evidence type="ECO:0000313" key="9">
    <source>
        <dbReference type="Proteomes" id="UP001498421"/>
    </source>
</evidence>
<dbReference type="PANTHER" id="PTHR10039:SF15">
    <property type="entry name" value="NACHT DOMAIN-CONTAINING PROTEIN"/>
    <property type="match status" value="1"/>
</dbReference>
<name>A0ABR1I012_9HYPO</name>
<evidence type="ECO:0000256" key="1">
    <source>
        <dbReference type="ARBA" id="ARBA00022723"/>
    </source>
</evidence>